<dbReference type="Proteomes" id="UP000078046">
    <property type="component" value="Unassembled WGS sequence"/>
</dbReference>
<evidence type="ECO:0000256" key="4">
    <source>
        <dbReference type="PROSITE-ProRule" id="PRU00087"/>
    </source>
</evidence>
<dbReference type="PANTHER" id="PTHR38537">
    <property type="entry name" value="JITTERBUG, ISOFORM N"/>
    <property type="match status" value="1"/>
</dbReference>
<dbReference type="InterPro" id="IPR017868">
    <property type="entry name" value="Filamin/ABP280_repeat-like"/>
</dbReference>
<evidence type="ECO:0000313" key="8">
    <source>
        <dbReference type="Proteomes" id="UP000078046"/>
    </source>
</evidence>
<reference evidence="7 8" key="1">
    <citation type="submission" date="2016-04" db="EMBL/GenBank/DDBJ databases">
        <title>The genome of Intoshia linei affirms orthonectids as highly simplified spiralians.</title>
        <authorList>
            <person name="Mikhailov K.V."/>
            <person name="Slusarev G.S."/>
            <person name="Nikitin M.A."/>
            <person name="Logacheva M.D."/>
            <person name="Penin A."/>
            <person name="Aleoshin V."/>
            <person name="Panchin Y.V."/>
        </authorList>
    </citation>
    <scope>NUCLEOTIDE SEQUENCE [LARGE SCALE GENOMIC DNA]</scope>
    <source>
        <strain evidence="7">Intl2013</strain>
        <tissue evidence="7">Whole animal</tissue>
    </source>
</reference>
<evidence type="ECO:0000256" key="3">
    <source>
        <dbReference type="ARBA" id="ARBA00023203"/>
    </source>
</evidence>
<feature type="repeat" description="Filamin" evidence="4">
    <location>
        <begin position="2143"/>
        <end position="2237"/>
    </location>
</feature>
<feature type="repeat" description="Filamin" evidence="4">
    <location>
        <begin position="267"/>
        <end position="365"/>
    </location>
</feature>
<dbReference type="GO" id="GO:0030036">
    <property type="term" value="P:actin cytoskeleton organization"/>
    <property type="evidence" value="ECO:0007669"/>
    <property type="project" value="InterPro"/>
</dbReference>
<gene>
    <name evidence="7" type="ORF">A3Q56_02617</name>
</gene>
<feature type="repeat" description="Filamin" evidence="4">
    <location>
        <begin position="1252"/>
        <end position="1345"/>
    </location>
</feature>
<feature type="repeat" description="Filamin" evidence="4">
    <location>
        <begin position="892"/>
        <end position="945"/>
    </location>
</feature>
<feature type="repeat" description="Filamin" evidence="4">
    <location>
        <begin position="1434"/>
        <end position="1526"/>
    </location>
</feature>
<protein>
    <recommendedName>
        <fullName evidence="6">Calponin-homology (CH) domain-containing protein</fullName>
    </recommendedName>
</protein>
<dbReference type="FunFam" id="1.10.418.10:FF:000006">
    <property type="entry name" value="Filamin-B isoform A"/>
    <property type="match status" value="1"/>
</dbReference>
<dbReference type="SMART" id="SM00033">
    <property type="entry name" value="CH"/>
    <property type="match status" value="2"/>
</dbReference>
<feature type="repeat" description="Filamin" evidence="4">
    <location>
        <begin position="463"/>
        <end position="551"/>
    </location>
</feature>
<feature type="repeat" description="Filamin" evidence="4">
    <location>
        <begin position="1615"/>
        <end position="1711"/>
    </location>
</feature>
<comment type="similarity">
    <text evidence="1">Belongs to the filamin family.</text>
</comment>
<evidence type="ECO:0000256" key="5">
    <source>
        <dbReference type="SAM" id="MobiDB-lite"/>
    </source>
</evidence>
<accession>A0A177B5Q8</accession>
<dbReference type="InterPro" id="IPR001298">
    <property type="entry name" value="Filamin/ABP280_rpt"/>
</dbReference>
<dbReference type="PROSITE" id="PS50021">
    <property type="entry name" value="CH"/>
    <property type="match status" value="2"/>
</dbReference>
<feature type="repeat" description="Filamin" evidence="4">
    <location>
        <begin position="1920"/>
        <end position="2015"/>
    </location>
</feature>
<evidence type="ECO:0000259" key="6">
    <source>
        <dbReference type="PROSITE" id="PS50021"/>
    </source>
</evidence>
<organism evidence="7 8">
    <name type="scientific">Intoshia linei</name>
    <dbReference type="NCBI Taxonomy" id="1819745"/>
    <lineage>
        <taxon>Eukaryota</taxon>
        <taxon>Metazoa</taxon>
        <taxon>Spiralia</taxon>
        <taxon>Lophotrochozoa</taxon>
        <taxon>Mesozoa</taxon>
        <taxon>Orthonectida</taxon>
        <taxon>Rhopaluridae</taxon>
        <taxon>Intoshia</taxon>
    </lineage>
</organism>
<dbReference type="EMBL" id="LWCA01000251">
    <property type="protein sequence ID" value="OAF69637.1"/>
    <property type="molecule type" value="Genomic_DNA"/>
</dbReference>
<feature type="repeat" description="Filamin" evidence="4">
    <location>
        <begin position="2016"/>
        <end position="2107"/>
    </location>
</feature>
<evidence type="ECO:0000313" key="7">
    <source>
        <dbReference type="EMBL" id="OAF69637.1"/>
    </source>
</evidence>
<feature type="repeat" description="Filamin" evidence="4">
    <location>
        <begin position="1824"/>
        <end position="1909"/>
    </location>
</feature>
<comment type="caution">
    <text evidence="7">The sequence shown here is derived from an EMBL/GenBank/DDBJ whole genome shotgun (WGS) entry which is preliminary data.</text>
</comment>
<dbReference type="InterPro" id="IPR013783">
    <property type="entry name" value="Ig-like_fold"/>
</dbReference>
<dbReference type="OrthoDB" id="5334309at2759"/>
<dbReference type="Pfam" id="PF00307">
    <property type="entry name" value="CH"/>
    <property type="match status" value="2"/>
</dbReference>
<dbReference type="InterPro" id="IPR036872">
    <property type="entry name" value="CH_dom_sf"/>
</dbReference>
<dbReference type="GO" id="GO:0051015">
    <property type="term" value="F:actin filament binding"/>
    <property type="evidence" value="ECO:0007669"/>
    <property type="project" value="InterPro"/>
</dbReference>
<dbReference type="InterPro" id="IPR014756">
    <property type="entry name" value="Ig_E-set"/>
</dbReference>
<dbReference type="SUPFAM" id="SSF47576">
    <property type="entry name" value="Calponin-homology domain, CH-domain"/>
    <property type="match status" value="1"/>
</dbReference>
<keyword evidence="8" id="KW-1185">Reference proteome</keyword>
<evidence type="ECO:0000256" key="2">
    <source>
        <dbReference type="ARBA" id="ARBA00022737"/>
    </source>
</evidence>
<evidence type="ECO:0000256" key="1">
    <source>
        <dbReference type="ARBA" id="ARBA00009238"/>
    </source>
</evidence>
<dbReference type="SMART" id="SM00557">
    <property type="entry name" value="IG_FLMN"/>
    <property type="match status" value="12"/>
</dbReference>
<dbReference type="Pfam" id="PF00630">
    <property type="entry name" value="Filamin"/>
    <property type="match status" value="7"/>
</dbReference>
<dbReference type="InterPro" id="IPR044801">
    <property type="entry name" value="Filamin"/>
</dbReference>
<feature type="domain" description="Calponin-homology (CH)" evidence="6">
    <location>
        <begin position="33"/>
        <end position="139"/>
    </location>
</feature>
<name>A0A177B5Q8_9BILA</name>
<keyword evidence="2" id="KW-0677">Repeat</keyword>
<sequence length="2238" mass="250358">MTIESKPLRKKYSESESNSSGNIRSSDEIRWKLIQLNTFTRWINEHLKCVNKKIENLKTDFCDGIKLAALLSILSQKEGLTVNQRPNFRTQQLENITNCMKFIEEIEHIKIVNIDSSDIVDGNLKLIMGLVWTLILHYAISMPVWEDCGNDTNGEKISPKKRLLNWIKNKVPGKKINNFTTDWNDGIALGALVDSCYPGLCPDWEDWAPVDNFRNATDAMDLAENWLEVPKLITPEEIINPNVDEQSVMTYLSNYPHMNQVKNAPLRARCCPQRVVVHGKGLMDEGNVAKQEVEFVIDTSEAGQGDLLVSIKDLKNQNVEFKMSQDYNLPTIFIVKYTPLKKGVLNISILYANKHIANSPFNVFVSERNVLVSDLTMDGSIFTNRKIRVGEDHFLNIKGDVDILQDITVKIMDSNDVSVNIVKEVANNTVKHSFKFNQTGNYKLQASHLNNTLKLAPVNIIVLPDIYPDRCIITGRGVVEKGIRVNDKVSFSVDCTDCGPSDTIFSVEITSPTNEEISVDITRQDSIYNVEYVPKQVGVYKVVSKYGNEQIKKVYPVSILKCIKSNIMVYGSGIENGQVNKNCTFTVDSNNEAINLAFDIKGPSHAKINAKEVDDQTVDFSYVPTVAGEYELHILNNNEDVPNSPWLVKIKDELPNFYIENVFITHKGKPIDELDLVENETCVFEINLDSIKNVKSDIQIGIRVLDDNYNFLPVMSDNCTFSFTPKSEGKVRLLVDIEGCAVKNSPFRFNVNKSCDLTKVLVYGPAIDKIITHIEDAYFYIDSSLAGKGTISILLMDEFGQNVKHYVKNERVSGKDIMTVDIDNQFAGEYRLNVFMNQTEIVNSPFKVLFENDINFIHVRHPKKFIVGTKFQYDVDLGRLTFIEKSLKMIGTFTDPNDNVIDASVYKISDTHYKVSFTVPRPGEGIVVLKYNSLTFTEFPKKVFVNYKTDSSKIVLSGNGLTGVTDIGKENTIIVNLEKAGPGEFSIKSEGVKAEFDIVGDDNVKTVVYKTLECGQLKFDLLYDSEIVPNGSFKIRSDYTFDPEKVKITEPPMFNINEMTEIVIDTTYAGESCIEVTVLDLSNNKKIACQITTDSSSKFYYVKFLVPKSGFFELDCTYGGLPISKGKVQFRVPVKEPVVKIEKIKVESSPREISFTDESCQDIEITGEAFDSKNIYATIPTSFMVNTSKVKKGDITVNIYDEKKNEIPSKTTYIGDSQVLFIKFSANKVGYVYIDILFNNKPLTKSFKKKVLPTGNANEVMLPKVTSKIVPINTTTCIKVDISRAGKGHLYVEAQNEGVNIPINIITDDKGISNISYVPESCGLYEMEFSFGGVLIPEKIRQKAVSKDEYYMYVSRNMFNEIDDINQNVILNTFIIPADIDNLNLSITDQYEEYPAFYYENLDSTVTVLGPTVEGSYNLNFKCAEKDCNINFTVYSKTENDVIAYGDGLSHGYVDKPAIMHVQIPINKDGSIDIEIEGPAKVASSCVNESNCLYEFKYTPTKQGVYMITIKFNKMNVANSPFRALIFPKIEPIYQSIDLKNCIKFVYLNNSKNLDNCVAGVKCPTDEVVVLDLKTAKHKLVGSFPKTACGSYIVGFYNYLDDEKVYFDVPLNLLDVFIDLSRIVVQGLDKNKINTLKSDNSQNKFVLDASKVPVAPLGLAIDGPAQCKIFSKKLDNNIYEIYYTIFGQGNFEVTINYNGQILPDCPYIIKSLSDETASPIVYKVSNSDSQILKEHVNGTSDLCRLLIKFSGTIPNNAKAIVQCPSGCIEPCDIRKIDDGDNFVIFYAKEVGEHLISIKIDKTHIEGSPFVYFVSENINLGWKSIKVYGDGLENAVVNEKGTFFINTQSAGNNGHININIEGPSRTLLDFNDKDPGLMVVSYKCSKPGKYAIRVTYDGNEILGSPFTLCVQDSIQNGHNNENGVNGEKVDVDDQDFVCMDMRPSHAIFTLKDIKTKNLKAFVLSPSNKIIDAQIKSDFENQCSIVFLPFEKGVHKLFIKDVCTGQDLPDCPYIINITNICDSSAIQISGDGISGGLIDVQNYFKITTNNAGHGNLSVDVTGPSKVLLETKECSNGCEIFYTPYKPGVYKIFIKYNNININGSPFHVNVLSDKNEMNTHSSDSNYEEIYSSQITTGKVQLNGNNVNHNGSNEITVSGDALSTAIVGKVMKVKIKSTDQIDNEFMVGMKGPANPFDKIHIDRVSNCTYEISYTVSQKGNYLFSILWGGSHIKGSPFSVVAV</sequence>
<keyword evidence="3" id="KW-0009">Actin-binding</keyword>
<feature type="domain" description="Calponin-homology (CH)" evidence="6">
    <location>
        <begin position="157"/>
        <end position="260"/>
    </location>
</feature>
<dbReference type="SUPFAM" id="SSF81296">
    <property type="entry name" value="E set domains"/>
    <property type="match status" value="16"/>
</dbReference>
<dbReference type="InterPro" id="IPR001589">
    <property type="entry name" value="Actinin_actin-bd_CS"/>
</dbReference>
<dbReference type="PANTHER" id="PTHR38537:SF8">
    <property type="entry name" value="FILAMIN-A"/>
    <property type="match status" value="1"/>
</dbReference>
<feature type="repeat" description="Filamin" evidence="4">
    <location>
        <begin position="752"/>
        <end position="850"/>
    </location>
</feature>
<dbReference type="PROSITE" id="PS00020">
    <property type="entry name" value="ACTININ_2"/>
    <property type="match status" value="1"/>
</dbReference>
<feature type="region of interest" description="Disordered" evidence="5">
    <location>
        <begin position="1"/>
        <end position="23"/>
    </location>
</feature>
<feature type="repeat" description="Filamin" evidence="4">
    <location>
        <begin position="720"/>
        <end position="751"/>
    </location>
</feature>
<dbReference type="Gene3D" id="1.10.418.10">
    <property type="entry name" value="Calponin-like domain"/>
    <property type="match status" value="2"/>
</dbReference>
<dbReference type="CDD" id="cd21230">
    <property type="entry name" value="CH_FLN_rpt2"/>
    <property type="match status" value="1"/>
</dbReference>
<feature type="repeat" description="Filamin" evidence="4">
    <location>
        <begin position="1755"/>
        <end position="1813"/>
    </location>
</feature>
<proteinExistence type="inferred from homology"/>
<feature type="repeat" description="Filamin" evidence="4">
    <location>
        <begin position="946"/>
        <end position="1037"/>
    </location>
</feature>
<dbReference type="Gene3D" id="2.60.40.10">
    <property type="entry name" value="Immunoglobulins"/>
    <property type="match status" value="18"/>
</dbReference>
<dbReference type="InterPro" id="IPR001715">
    <property type="entry name" value="CH_dom"/>
</dbReference>
<dbReference type="PROSITE" id="PS50194">
    <property type="entry name" value="FILAMIN_REPEAT"/>
    <property type="match status" value="17"/>
</dbReference>
<feature type="repeat" description="Filamin" evidence="4">
    <location>
        <begin position="565"/>
        <end position="650"/>
    </location>
</feature>
<feature type="repeat" description="Filamin" evidence="4">
    <location>
        <begin position="1038"/>
        <end position="1132"/>
    </location>
</feature>
<feature type="repeat" description="Filamin" evidence="4">
    <location>
        <begin position="1161"/>
        <end position="1252"/>
    </location>
</feature>